<gene>
    <name evidence="2" type="ORF">AK812_SmicGene47525</name>
</gene>
<evidence type="ECO:0000313" key="2">
    <source>
        <dbReference type="EMBL" id="OLP73288.1"/>
    </source>
</evidence>
<dbReference type="AlphaFoldDB" id="A0A1Q9BRF5"/>
<feature type="non-terminal residue" evidence="2">
    <location>
        <position position="30"/>
    </location>
</feature>
<sequence>WMPGQLRSAPYQGAGGHTRAAFCTASGPRA</sequence>
<feature type="region of interest" description="Disordered" evidence="1">
    <location>
        <begin position="1"/>
        <end position="30"/>
    </location>
</feature>
<keyword evidence="3" id="KW-1185">Reference proteome</keyword>
<dbReference type="Proteomes" id="UP000186817">
    <property type="component" value="Unassembled WGS sequence"/>
</dbReference>
<accession>A0A1Q9BRF5</accession>
<protein>
    <submittedName>
        <fullName evidence="2">Uncharacterized protein</fullName>
    </submittedName>
</protein>
<comment type="caution">
    <text evidence="2">The sequence shown here is derived from an EMBL/GenBank/DDBJ whole genome shotgun (WGS) entry which is preliminary data.</text>
</comment>
<organism evidence="2 3">
    <name type="scientific">Symbiodinium microadriaticum</name>
    <name type="common">Dinoflagellate</name>
    <name type="synonym">Zooxanthella microadriatica</name>
    <dbReference type="NCBI Taxonomy" id="2951"/>
    <lineage>
        <taxon>Eukaryota</taxon>
        <taxon>Sar</taxon>
        <taxon>Alveolata</taxon>
        <taxon>Dinophyceae</taxon>
        <taxon>Suessiales</taxon>
        <taxon>Symbiodiniaceae</taxon>
        <taxon>Symbiodinium</taxon>
    </lineage>
</organism>
<name>A0A1Q9BRF5_SYMMI</name>
<evidence type="ECO:0000313" key="3">
    <source>
        <dbReference type="Proteomes" id="UP000186817"/>
    </source>
</evidence>
<dbReference type="EMBL" id="LSRX01005854">
    <property type="protein sequence ID" value="OLP73288.1"/>
    <property type="molecule type" value="Genomic_DNA"/>
</dbReference>
<evidence type="ECO:0000256" key="1">
    <source>
        <dbReference type="SAM" id="MobiDB-lite"/>
    </source>
</evidence>
<proteinExistence type="predicted"/>
<reference evidence="2 3" key="1">
    <citation type="submission" date="2016-02" db="EMBL/GenBank/DDBJ databases">
        <title>Genome analysis of coral dinoflagellate symbionts highlights evolutionary adaptations to a symbiotic lifestyle.</title>
        <authorList>
            <person name="Aranda M."/>
            <person name="Li Y."/>
            <person name="Liew Y.J."/>
            <person name="Baumgarten S."/>
            <person name="Simakov O."/>
            <person name="Wilson M."/>
            <person name="Piel J."/>
            <person name="Ashoor H."/>
            <person name="Bougouffa S."/>
            <person name="Bajic V.B."/>
            <person name="Ryu T."/>
            <person name="Ravasi T."/>
            <person name="Bayer T."/>
            <person name="Micklem G."/>
            <person name="Kim H."/>
            <person name="Bhak J."/>
            <person name="Lajeunesse T.C."/>
            <person name="Voolstra C.R."/>
        </authorList>
    </citation>
    <scope>NUCLEOTIDE SEQUENCE [LARGE SCALE GENOMIC DNA]</scope>
    <source>
        <strain evidence="2 3">CCMP2467</strain>
    </source>
</reference>
<feature type="non-terminal residue" evidence="2">
    <location>
        <position position="1"/>
    </location>
</feature>